<dbReference type="PANTHER" id="PTHR34203:SF15">
    <property type="entry name" value="SLL1173 PROTEIN"/>
    <property type="match status" value="1"/>
</dbReference>
<evidence type="ECO:0000313" key="3">
    <source>
        <dbReference type="Proteomes" id="UP000177392"/>
    </source>
</evidence>
<protein>
    <recommendedName>
        <fullName evidence="1">Methyltransferase FkbM domain-containing protein</fullName>
    </recommendedName>
</protein>
<dbReference type="AlphaFoldDB" id="A0A1G2K263"/>
<comment type="caution">
    <text evidence="2">The sequence shown here is derived from an EMBL/GenBank/DDBJ whole genome shotgun (WGS) entry which is preliminary data.</text>
</comment>
<dbReference type="Pfam" id="PF05050">
    <property type="entry name" value="Methyltransf_21"/>
    <property type="match status" value="1"/>
</dbReference>
<dbReference type="Gene3D" id="3.40.50.150">
    <property type="entry name" value="Vaccinia Virus protein VP39"/>
    <property type="match status" value="1"/>
</dbReference>
<accession>A0A1G2K263</accession>
<dbReference type="PANTHER" id="PTHR34203">
    <property type="entry name" value="METHYLTRANSFERASE, FKBM FAMILY PROTEIN"/>
    <property type="match status" value="1"/>
</dbReference>
<dbReference type="InterPro" id="IPR029063">
    <property type="entry name" value="SAM-dependent_MTases_sf"/>
</dbReference>
<organism evidence="2 3">
    <name type="scientific">Candidatus Sungbacteria bacterium GWC2_49_10</name>
    <dbReference type="NCBI Taxonomy" id="1802263"/>
    <lineage>
        <taxon>Bacteria</taxon>
        <taxon>Candidatus Sungiibacteriota</taxon>
    </lineage>
</organism>
<feature type="domain" description="Methyltransferase FkbM" evidence="1">
    <location>
        <begin position="99"/>
        <end position="265"/>
    </location>
</feature>
<dbReference type="NCBIfam" id="TIGR01444">
    <property type="entry name" value="fkbM_fam"/>
    <property type="match status" value="1"/>
</dbReference>
<dbReference type="InterPro" id="IPR006342">
    <property type="entry name" value="FkbM_mtfrase"/>
</dbReference>
<dbReference type="EMBL" id="MHQB01000036">
    <property type="protein sequence ID" value="OGZ93475.1"/>
    <property type="molecule type" value="Genomic_DNA"/>
</dbReference>
<evidence type="ECO:0000313" key="2">
    <source>
        <dbReference type="EMBL" id="OGZ93475.1"/>
    </source>
</evidence>
<name>A0A1G2K263_9BACT</name>
<sequence>MRYRIKNIRRFLWLWKETFRRAHRTKTLGRTSLERLLNSFKVNMKEQMQVTAILDYPRRDIRMDVGTYTLTKRLSYCAKEPETVRWLDTHIGSGDVFYDIGANIGVFSLIGWAACKGKCSIYAFEPGFENFSAFCKNIAMNSCSDRVYPFQVALAEETKIHTFRYTDIGAGRAKHYLDSGKQVPSRRENYEFNQSVLAFRLDDFVERFNVPLPNLIKIDVDGGELGIVRGARKTLEYAGLRSLIIEIDENIPGHGEIFEQLGKSGFAVVSRPSYIPGSAANFIFEKK</sequence>
<dbReference type="InterPro" id="IPR052514">
    <property type="entry name" value="SAM-dependent_MTase"/>
</dbReference>
<dbReference type="Proteomes" id="UP000177392">
    <property type="component" value="Unassembled WGS sequence"/>
</dbReference>
<evidence type="ECO:0000259" key="1">
    <source>
        <dbReference type="Pfam" id="PF05050"/>
    </source>
</evidence>
<reference evidence="2 3" key="1">
    <citation type="journal article" date="2016" name="Nat. Commun.">
        <title>Thousands of microbial genomes shed light on interconnected biogeochemical processes in an aquifer system.</title>
        <authorList>
            <person name="Anantharaman K."/>
            <person name="Brown C.T."/>
            <person name="Hug L.A."/>
            <person name="Sharon I."/>
            <person name="Castelle C.J."/>
            <person name="Probst A.J."/>
            <person name="Thomas B.C."/>
            <person name="Singh A."/>
            <person name="Wilkins M.J."/>
            <person name="Karaoz U."/>
            <person name="Brodie E.L."/>
            <person name="Williams K.H."/>
            <person name="Hubbard S.S."/>
            <person name="Banfield J.F."/>
        </authorList>
    </citation>
    <scope>NUCLEOTIDE SEQUENCE [LARGE SCALE GENOMIC DNA]</scope>
</reference>
<gene>
    <name evidence="2" type="ORF">A2131_02245</name>
</gene>
<dbReference type="SUPFAM" id="SSF53335">
    <property type="entry name" value="S-adenosyl-L-methionine-dependent methyltransferases"/>
    <property type="match status" value="1"/>
</dbReference>
<proteinExistence type="predicted"/>